<dbReference type="Pfam" id="PF14200">
    <property type="entry name" value="RicinB_lectin_2"/>
    <property type="match status" value="1"/>
</dbReference>
<dbReference type="EMBL" id="JAADJG010000750">
    <property type="protein sequence ID" value="KAF4437684.1"/>
    <property type="molecule type" value="Genomic_DNA"/>
</dbReference>
<dbReference type="SUPFAM" id="SSF50370">
    <property type="entry name" value="Ricin B-like lectins"/>
    <property type="match status" value="1"/>
</dbReference>
<feature type="domain" description="Ricin B lectin" evidence="2">
    <location>
        <begin position="575"/>
        <end position="668"/>
    </location>
</feature>
<comment type="caution">
    <text evidence="3">The sequence shown here is derived from an EMBL/GenBank/DDBJ whole genome shotgun (WGS) entry which is preliminary data.</text>
</comment>
<gene>
    <name evidence="3" type="ORF">F53441_12974</name>
</gene>
<sequence>MFVYEGRLEWSKYAQNETAIIILPSGPIRAGDIAWILSQWTVDSKGNKKALQSQRIPISQVTRTPNGDDSFSSKPGWYTWKMTSADNYEKLNLVMSNDAGGVSEMEFKRIWKAEGEWSRECGRIWLGKINWSTFASDEFCLFIAPEGFGEGKPILSMWQWTQDSQGKEKAPSFRAEQQKILSPLDDNGVKFSYHSYYDITCTWNKKTDTLAVHMKGPEADQDLGEFKLLAVTNPHDHEWDPPLSPPQNAELEVRLPQPEPSLPRVLEPLPFPIGLIDNLRHAIAYADQAGYCAKYAHERFTKLDAEFHLRGEVINDRNAALAEFRKEVKQLGDDLTVEKAKVADLTTRLAEAQATFQAELKKRDDEIKKEQGHDAEDHKTIDRLASQLEYERASKAELQKNLDQTKTSLTEAEARLVADGANIAALTTRIAALEAELEVEKKAVEKLQSELKEKTDRIAQLEKSNADTQSKLDQALRDVTTKQGQINQKDATIRDQSTRIDNLTRESNAKTITINNLQQQISSLQEQIRNQQQQPTYRFSGKMRCLVGNNVMVDYTPDSGVKAYEYMSAREHEIHQIWEFYSVPGRNDVVVIKNTEHKHVLWSAGSGQRVRCDGSHGVLDSAAQWQLLGATVDSLNNNTQVQIRNMRDNSVLDLSGSNTSNFTPILTWGQHSGYNQKFNIWKC</sequence>
<dbReference type="InterPro" id="IPR026202">
    <property type="entry name" value="GOLGB1"/>
</dbReference>
<dbReference type="InterPro" id="IPR000772">
    <property type="entry name" value="Ricin_B_lectin"/>
</dbReference>
<name>A0A8H4NH53_9HYPO</name>
<evidence type="ECO:0000259" key="2">
    <source>
        <dbReference type="Pfam" id="PF14200"/>
    </source>
</evidence>
<dbReference type="Gene3D" id="2.80.10.50">
    <property type="match status" value="1"/>
</dbReference>
<reference evidence="3" key="1">
    <citation type="submission" date="2020-01" db="EMBL/GenBank/DDBJ databases">
        <title>Identification and distribution of gene clusters putatively required for synthesis of sphingolipid metabolism inhibitors in phylogenetically diverse species of the filamentous fungus Fusarium.</title>
        <authorList>
            <person name="Kim H.-S."/>
            <person name="Busman M."/>
            <person name="Brown D.W."/>
            <person name="Divon H."/>
            <person name="Uhlig S."/>
            <person name="Proctor R.H."/>
        </authorList>
    </citation>
    <scope>NUCLEOTIDE SEQUENCE</scope>
    <source>
        <strain evidence="3">NRRL 53441</strain>
    </source>
</reference>
<dbReference type="AlphaFoldDB" id="A0A8H4NH53"/>
<dbReference type="Gene3D" id="1.10.287.1490">
    <property type="match status" value="1"/>
</dbReference>
<dbReference type="GO" id="GO:0005794">
    <property type="term" value="C:Golgi apparatus"/>
    <property type="evidence" value="ECO:0007669"/>
    <property type="project" value="InterPro"/>
</dbReference>
<evidence type="ECO:0000313" key="4">
    <source>
        <dbReference type="Proteomes" id="UP000605986"/>
    </source>
</evidence>
<proteinExistence type="predicted"/>
<dbReference type="Proteomes" id="UP000605986">
    <property type="component" value="Unassembled WGS sequence"/>
</dbReference>
<evidence type="ECO:0000313" key="3">
    <source>
        <dbReference type="EMBL" id="KAF4437684.1"/>
    </source>
</evidence>
<dbReference type="OrthoDB" id="4332097at2759"/>
<dbReference type="InterPro" id="IPR035992">
    <property type="entry name" value="Ricin_B-like_lectins"/>
</dbReference>
<keyword evidence="4" id="KW-1185">Reference proteome</keyword>
<keyword evidence="1" id="KW-0175">Coiled coil</keyword>
<feature type="coiled-coil region" evidence="1">
    <location>
        <begin position="381"/>
        <end position="534"/>
    </location>
</feature>
<protein>
    <submittedName>
        <fullName evidence="3">Hard-surface inducible protein</fullName>
    </submittedName>
</protein>
<evidence type="ECO:0000256" key="1">
    <source>
        <dbReference type="SAM" id="Coils"/>
    </source>
</evidence>
<dbReference type="PANTHER" id="PTHR18887">
    <property type="entry name" value="GOLGI-ASSOCIATED PROTEIN GCP360-RELATED"/>
    <property type="match status" value="1"/>
</dbReference>
<dbReference type="PANTHER" id="PTHR18887:SF5">
    <property type="entry name" value="GOLGIN SUBFAMILY B MEMBER 1-LIKE"/>
    <property type="match status" value="1"/>
</dbReference>
<accession>A0A8H4NH53</accession>
<organism evidence="3 4">
    <name type="scientific">Fusarium austroafricanum</name>
    <dbReference type="NCBI Taxonomy" id="2364996"/>
    <lineage>
        <taxon>Eukaryota</taxon>
        <taxon>Fungi</taxon>
        <taxon>Dikarya</taxon>
        <taxon>Ascomycota</taxon>
        <taxon>Pezizomycotina</taxon>
        <taxon>Sordariomycetes</taxon>
        <taxon>Hypocreomycetidae</taxon>
        <taxon>Hypocreales</taxon>
        <taxon>Nectriaceae</taxon>
        <taxon>Fusarium</taxon>
        <taxon>Fusarium concolor species complex</taxon>
    </lineage>
</organism>